<evidence type="ECO:0000313" key="5">
    <source>
        <dbReference type="EMBL" id="MFC6668991.1"/>
    </source>
</evidence>
<dbReference type="Proteomes" id="UP001596422">
    <property type="component" value="Unassembled WGS sequence"/>
</dbReference>
<keyword evidence="3" id="KW-0677">Repeat</keyword>
<dbReference type="SUPFAM" id="SSF51161">
    <property type="entry name" value="Trimeric LpxA-like enzymes"/>
    <property type="match status" value="1"/>
</dbReference>
<dbReference type="GO" id="GO:0016746">
    <property type="term" value="F:acyltransferase activity"/>
    <property type="evidence" value="ECO:0007669"/>
    <property type="project" value="UniProtKB-KW"/>
</dbReference>
<dbReference type="InterPro" id="IPR050179">
    <property type="entry name" value="Trans_hexapeptide_repeat"/>
</dbReference>
<dbReference type="PROSITE" id="PS00101">
    <property type="entry name" value="HEXAPEP_TRANSFERASES"/>
    <property type="match status" value="1"/>
</dbReference>
<dbReference type="PANTHER" id="PTHR43300">
    <property type="entry name" value="ACETYLTRANSFERASE"/>
    <property type="match status" value="1"/>
</dbReference>
<gene>
    <name evidence="5" type="ORF">ACFQDL_01860</name>
</gene>
<sequence>MVRVVKAVHGLNKSGNDFEFISGLVEHLKSLYNPAGLVELYTRFKEGEGEFDKLLRSILWRCLVKECGSQLSIDSGAAFKHPETFRIGDHLFVGRNANIQGRFDGRCDIGNHVWIGPGSFLDARDLIIEDHVGWGPGAKVLGSSHCGIPIDRPIIETDLVIKTVKICEWADIGTDAVLLPGVTIGKGAIIGAGSVVTEDVAAFSIVAGTPARFIRWRDGYGKATDGSL</sequence>
<evidence type="ECO:0000313" key="6">
    <source>
        <dbReference type="Proteomes" id="UP001596422"/>
    </source>
</evidence>
<dbReference type="CDD" id="cd04647">
    <property type="entry name" value="LbH_MAT_like"/>
    <property type="match status" value="1"/>
</dbReference>
<proteinExistence type="inferred from homology"/>
<name>A0ABW1ZTB1_9GAMM</name>
<evidence type="ECO:0000256" key="3">
    <source>
        <dbReference type="ARBA" id="ARBA00022737"/>
    </source>
</evidence>
<dbReference type="Pfam" id="PF00132">
    <property type="entry name" value="Hexapep"/>
    <property type="match status" value="1"/>
</dbReference>
<dbReference type="EMBL" id="JBHSWE010000001">
    <property type="protein sequence ID" value="MFC6668991.1"/>
    <property type="molecule type" value="Genomic_DNA"/>
</dbReference>
<evidence type="ECO:0000256" key="2">
    <source>
        <dbReference type="ARBA" id="ARBA00022679"/>
    </source>
</evidence>
<dbReference type="InterPro" id="IPR018357">
    <property type="entry name" value="Hexapep_transf_CS"/>
</dbReference>
<evidence type="ECO:0000256" key="1">
    <source>
        <dbReference type="ARBA" id="ARBA00007274"/>
    </source>
</evidence>
<comment type="caution">
    <text evidence="5">The sequence shown here is derived from an EMBL/GenBank/DDBJ whole genome shotgun (WGS) entry which is preliminary data.</text>
</comment>
<keyword evidence="2" id="KW-0808">Transferase</keyword>
<dbReference type="InterPro" id="IPR001451">
    <property type="entry name" value="Hexapep"/>
</dbReference>
<dbReference type="RefSeq" id="WP_379912813.1">
    <property type="nucleotide sequence ID" value="NZ_JBHSWE010000001.1"/>
</dbReference>
<comment type="similarity">
    <text evidence="1">Belongs to the transferase hexapeptide repeat family.</text>
</comment>
<keyword evidence="6" id="KW-1185">Reference proteome</keyword>
<dbReference type="Gene3D" id="2.160.10.10">
    <property type="entry name" value="Hexapeptide repeat proteins"/>
    <property type="match status" value="1"/>
</dbReference>
<keyword evidence="4 5" id="KW-0012">Acyltransferase</keyword>
<dbReference type="InterPro" id="IPR011004">
    <property type="entry name" value="Trimer_LpxA-like_sf"/>
</dbReference>
<protein>
    <submittedName>
        <fullName evidence="5">Acyltransferase</fullName>
    </submittedName>
</protein>
<accession>A0ABW1ZTB1</accession>
<evidence type="ECO:0000256" key="4">
    <source>
        <dbReference type="ARBA" id="ARBA00023315"/>
    </source>
</evidence>
<reference evidence="6" key="1">
    <citation type="journal article" date="2019" name="Int. J. Syst. Evol. Microbiol.">
        <title>The Global Catalogue of Microorganisms (GCM) 10K type strain sequencing project: providing services to taxonomists for standard genome sequencing and annotation.</title>
        <authorList>
            <consortium name="The Broad Institute Genomics Platform"/>
            <consortium name="The Broad Institute Genome Sequencing Center for Infectious Disease"/>
            <person name="Wu L."/>
            <person name="Ma J."/>
        </authorList>
    </citation>
    <scope>NUCLEOTIDE SEQUENCE [LARGE SCALE GENOMIC DNA]</scope>
    <source>
        <strain evidence="6">NBRC 111756</strain>
    </source>
</reference>
<organism evidence="5 6">
    <name type="scientific">Marinobacterium aestuariivivens</name>
    <dbReference type="NCBI Taxonomy" id="1698799"/>
    <lineage>
        <taxon>Bacteria</taxon>
        <taxon>Pseudomonadati</taxon>
        <taxon>Pseudomonadota</taxon>
        <taxon>Gammaproteobacteria</taxon>
        <taxon>Oceanospirillales</taxon>
        <taxon>Oceanospirillaceae</taxon>
        <taxon>Marinobacterium</taxon>
    </lineage>
</organism>